<evidence type="ECO:0000259" key="6">
    <source>
        <dbReference type="PROSITE" id="PS00036"/>
    </source>
</evidence>
<feature type="region of interest" description="Disordered" evidence="5">
    <location>
        <begin position="1"/>
        <end position="41"/>
    </location>
</feature>
<dbReference type="GO" id="GO:0005634">
    <property type="term" value="C:nucleus"/>
    <property type="evidence" value="ECO:0007669"/>
    <property type="project" value="TreeGrafter"/>
</dbReference>
<feature type="compositionally biased region" description="Basic and acidic residues" evidence="5">
    <location>
        <begin position="290"/>
        <end position="299"/>
    </location>
</feature>
<dbReference type="GO" id="GO:0000981">
    <property type="term" value="F:DNA-binding transcription factor activity, RNA polymerase II-specific"/>
    <property type="evidence" value="ECO:0007669"/>
    <property type="project" value="TreeGrafter"/>
</dbReference>
<feature type="coiled-coil region" evidence="4">
    <location>
        <begin position="65"/>
        <end position="92"/>
    </location>
</feature>
<feature type="compositionally biased region" description="Polar residues" evidence="5">
    <location>
        <begin position="307"/>
        <end position="319"/>
    </location>
</feature>
<gene>
    <name evidence="7" type="ORF">LSH36_895g00025</name>
</gene>
<dbReference type="InterPro" id="IPR004827">
    <property type="entry name" value="bZIP"/>
</dbReference>
<dbReference type="PROSITE" id="PS00036">
    <property type="entry name" value="BZIP_BASIC"/>
    <property type="match status" value="1"/>
</dbReference>
<feature type="region of interest" description="Disordered" evidence="5">
    <location>
        <begin position="236"/>
        <end position="325"/>
    </location>
</feature>
<sequence length="325" mass="36517">MKATSSSDSSDDESYTREKKSRRREQNRRAAQRHRAKRREEAVSVVEVKIETRTVPDYKKIMSANTTIKYEVKKLEKEKARLQEILARHLKDQSCCRRSNAGEFQCFPNNDLLARRNTLQLPIESKLQSKSDRSCGFLEGQNIFEARDCLRDTVITSRTGIREEFPSPHSQPVDVSLSASMLRRRIVNSTPDAAQHTSAACYVRTQLPHRVSGQEHSKLAFIPTTIDLLEEESYEGTIEAPTRKPRNTSFASCTITNPDEDTAKHQSALSASTKPGHLEGSKTSSYFRSHRSEAGDGHVLRPANGKKNGQQTPEASSAGSDPDQW</sequence>
<dbReference type="EMBL" id="JAODUP010000895">
    <property type="protein sequence ID" value="KAK2142939.1"/>
    <property type="molecule type" value="Genomic_DNA"/>
</dbReference>
<evidence type="ECO:0000256" key="3">
    <source>
        <dbReference type="ARBA" id="ARBA00023163"/>
    </source>
</evidence>
<keyword evidence="2" id="KW-0238">DNA-binding</keyword>
<name>A0AAD9IYA4_9ANNE</name>
<evidence type="ECO:0000256" key="1">
    <source>
        <dbReference type="ARBA" id="ARBA00023015"/>
    </source>
</evidence>
<protein>
    <recommendedName>
        <fullName evidence="6">BZIP domain-containing protein</fullName>
    </recommendedName>
</protein>
<dbReference type="AlphaFoldDB" id="A0AAD9IYA4"/>
<dbReference type="GO" id="GO:0000978">
    <property type="term" value="F:RNA polymerase II cis-regulatory region sequence-specific DNA binding"/>
    <property type="evidence" value="ECO:0007669"/>
    <property type="project" value="TreeGrafter"/>
</dbReference>
<evidence type="ECO:0000256" key="4">
    <source>
        <dbReference type="SAM" id="Coils"/>
    </source>
</evidence>
<feature type="compositionally biased region" description="Polar residues" evidence="5">
    <location>
        <begin position="247"/>
        <end position="257"/>
    </location>
</feature>
<reference evidence="7" key="1">
    <citation type="journal article" date="2023" name="Mol. Biol. Evol.">
        <title>Third-Generation Sequencing Reveals the Adaptive Role of the Epigenome in Three Deep-Sea Polychaetes.</title>
        <authorList>
            <person name="Perez M."/>
            <person name="Aroh O."/>
            <person name="Sun Y."/>
            <person name="Lan Y."/>
            <person name="Juniper S.K."/>
            <person name="Young C.R."/>
            <person name="Angers B."/>
            <person name="Qian P.Y."/>
        </authorList>
    </citation>
    <scope>NUCLEOTIDE SEQUENCE</scope>
    <source>
        <strain evidence="7">P08H-3</strain>
    </source>
</reference>
<dbReference type="InterPro" id="IPR000837">
    <property type="entry name" value="AP-1"/>
</dbReference>
<keyword evidence="1" id="KW-0805">Transcription regulation</keyword>
<keyword evidence="8" id="KW-1185">Reference proteome</keyword>
<dbReference type="PANTHER" id="PTHR23351">
    <property type="entry name" value="FOS TRANSCRIPTION FACTOR-RELATED"/>
    <property type="match status" value="1"/>
</dbReference>
<keyword evidence="4" id="KW-0175">Coiled coil</keyword>
<keyword evidence="3" id="KW-0804">Transcription</keyword>
<accession>A0AAD9IYA4</accession>
<organism evidence="7 8">
    <name type="scientific">Paralvinella palmiformis</name>
    <dbReference type="NCBI Taxonomy" id="53620"/>
    <lineage>
        <taxon>Eukaryota</taxon>
        <taxon>Metazoa</taxon>
        <taxon>Spiralia</taxon>
        <taxon>Lophotrochozoa</taxon>
        <taxon>Annelida</taxon>
        <taxon>Polychaeta</taxon>
        <taxon>Sedentaria</taxon>
        <taxon>Canalipalpata</taxon>
        <taxon>Terebellida</taxon>
        <taxon>Terebelliformia</taxon>
        <taxon>Alvinellidae</taxon>
        <taxon>Paralvinella</taxon>
    </lineage>
</organism>
<comment type="caution">
    <text evidence="7">The sequence shown here is derived from an EMBL/GenBank/DDBJ whole genome shotgun (WGS) entry which is preliminary data.</text>
</comment>
<feature type="domain" description="BZIP" evidence="6">
    <location>
        <begin position="22"/>
        <end position="37"/>
    </location>
</feature>
<evidence type="ECO:0000313" key="8">
    <source>
        <dbReference type="Proteomes" id="UP001208570"/>
    </source>
</evidence>
<feature type="compositionally biased region" description="Basic residues" evidence="5">
    <location>
        <begin position="19"/>
        <end position="37"/>
    </location>
</feature>
<dbReference type="Proteomes" id="UP001208570">
    <property type="component" value="Unassembled WGS sequence"/>
</dbReference>
<dbReference type="PANTHER" id="PTHR23351:SF24">
    <property type="entry name" value="ACTIVATING TRANSCRIPTION FACTOR 3-RELATED"/>
    <property type="match status" value="1"/>
</dbReference>
<evidence type="ECO:0000256" key="2">
    <source>
        <dbReference type="ARBA" id="ARBA00023125"/>
    </source>
</evidence>
<evidence type="ECO:0000313" key="7">
    <source>
        <dbReference type="EMBL" id="KAK2142939.1"/>
    </source>
</evidence>
<evidence type="ECO:0000256" key="5">
    <source>
        <dbReference type="SAM" id="MobiDB-lite"/>
    </source>
</evidence>
<proteinExistence type="predicted"/>